<evidence type="ECO:0000313" key="2">
    <source>
        <dbReference type="Proteomes" id="UP000245207"/>
    </source>
</evidence>
<proteinExistence type="predicted"/>
<name>A0A2U1QHX2_ARTAN</name>
<reference evidence="1 2" key="1">
    <citation type="journal article" date="2018" name="Mol. Plant">
        <title>The genome of Artemisia annua provides insight into the evolution of Asteraceae family and artemisinin biosynthesis.</title>
        <authorList>
            <person name="Shen Q."/>
            <person name="Zhang L."/>
            <person name="Liao Z."/>
            <person name="Wang S."/>
            <person name="Yan T."/>
            <person name="Shi P."/>
            <person name="Liu M."/>
            <person name="Fu X."/>
            <person name="Pan Q."/>
            <person name="Wang Y."/>
            <person name="Lv Z."/>
            <person name="Lu X."/>
            <person name="Zhang F."/>
            <person name="Jiang W."/>
            <person name="Ma Y."/>
            <person name="Chen M."/>
            <person name="Hao X."/>
            <person name="Li L."/>
            <person name="Tang Y."/>
            <person name="Lv G."/>
            <person name="Zhou Y."/>
            <person name="Sun X."/>
            <person name="Brodelius P.E."/>
            <person name="Rose J.K.C."/>
            <person name="Tang K."/>
        </authorList>
    </citation>
    <scope>NUCLEOTIDE SEQUENCE [LARGE SCALE GENOMIC DNA]</scope>
    <source>
        <strain evidence="2">cv. Huhao1</strain>
        <tissue evidence="1">Leaf</tissue>
    </source>
</reference>
<gene>
    <name evidence="1" type="ORF">CTI12_AA027600</name>
</gene>
<organism evidence="1 2">
    <name type="scientific">Artemisia annua</name>
    <name type="common">Sweet wormwood</name>
    <dbReference type="NCBI Taxonomy" id="35608"/>
    <lineage>
        <taxon>Eukaryota</taxon>
        <taxon>Viridiplantae</taxon>
        <taxon>Streptophyta</taxon>
        <taxon>Embryophyta</taxon>
        <taxon>Tracheophyta</taxon>
        <taxon>Spermatophyta</taxon>
        <taxon>Magnoliopsida</taxon>
        <taxon>eudicotyledons</taxon>
        <taxon>Gunneridae</taxon>
        <taxon>Pentapetalae</taxon>
        <taxon>asterids</taxon>
        <taxon>campanulids</taxon>
        <taxon>Asterales</taxon>
        <taxon>Asteraceae</taxon>
        <taxon>Asteroideae</taxon>
        <taxon>Anthemideae</taxon>
        <taxon>Artemisiinae</taxon>
        <taxon>Artemisia</taxon>
    </lineage>
</organism>
<keyword evidence="2" id="KW-1185">Reference proteome</keyword>
<evidence type="ECO:0000313" key="1">
    <source>
        <dbReference type="EMBL" id="PWA97606.1"/>
    </source>
</evidence>
<dbReference type="GO" id="GO:0016301">
    <property type="term" value="F:kinase activity"/>
    <property type="evidence" value="ECO:0007669"/>
    <property type="project" value="UniProtKB-KW"/>
</dbReference>
<dbReference type="STRING" id="35608.A0A2U1QHX2"/>
<keyword evidence="1" id="KW-0418">Kinase</keyword>
<protein>
    <submittedName>
        <fullName evidence="1">Protein kinase, ATP binding site-containing protein</fullName>
    </submittedName>
</protein>
<keyword evidence="1" id="KW-0808">Transferase</keyword>
<sequence length="152" mass="16853">MKVKASKGLEAAKEAMGKKYDDAAVEGLQLFLERTTICCCNKSAEVSLSFFLKWLLKGWVDEHSLAASKLGTGIVIAIKRLNQEGFQQTSSACAHNTDGLRWPPQLIHNGRDQENWIFFSGESIRESSHMSTKSFTPTRAAIAITDEKMDIS</sequence>
<comment type="caution">
    <text evidence="1">The sequence shown here is derived from an EMBL/GenBank/DDBJ whole genome shotgun (WGS) entry which is preliminary data.</text>
</comment>
<dbReference type="OrthoDB" id="4062651at2759"/>
<dbReference type="Proteomes" id="UP000245207">
    <property type="component" value="Unassembled WGS sequence"/>
</dbReference>
<dbReference type="AlphaFoldDB" id="A0A2U1QHX2"/>
<accession>A0A2U1QHX2</accession>
<dbReference type="EMBL" id="PKPP01000112">
    <property type="protein sequence ID" value="PWA97606.1"/>
    <property type="molecule type" value="Genomic_DNA"/>
</dbReference>